<dbReference type="AlphaFoldDB" id="A0A382E643"/>
<gene>
    <name evidence="1" type="ORF">METZ01_LOCUS198656</name>
</gene>
<protein>
    <submittedName>
        <fullName evidence="1">Uncharacterized protein</fullName>
    </submittedName>
</protein>
<dbReference type="EMBL" id="UINC01042751">
    <property type="protein sequence ID" value="SVB45802.1"/>
    <property type="molecule type" value="Genomic_DNA"/>
</dbReference>
<evidence type="ECO:0000313" key="1">
    <source>
        <dbReference type="EMBL" id="SVB45802.1"/>
    </source>
</evidence>
<sequence>MFAFFLIFPILFFSTNKEFFDKVAEDTAKGAKWHHVGPQALDPTAKSLPLQCMTHEVDEESVPCGEPYIIYKLKMPKDGTN</sequence>
<reference evidence="1" key="1">
    <citation type="submission" date="2018-05" db="EMBL/GenBank/DDBJ databases">
        <authorList>
            <person name="Lanie J.A."/>
            <person name="Ng W.-L."/>
            <person name="Kazmierczak K.M."/>
            <person name="Andrzejewski T.M."/>
            <person name="Davidsen T.M."/>
            <person name="Wayne K.J."/>
            <person name="Tettelin H."/>
            <person name="Glass J.I."/>
            <person name="Rusch D."/>
            <person name="Podicherti R."/>
            <person name="Tsui H.-C.T."/>
            <person name="Winkler M.E."/>
        </authorList>
    </citation>
    <scope>NUCLEOTIDE SEQUENCE</scope>
</reference>
<organism evidence="1">
    <name type="scientific">marine metagenome</name>
    <dbReference type="NCBI Taxonomy" id="408172"/>
    <lineage>
        <taxon>unclassified sequences</taxon>
        <taxon>metagenomes</taxon>
        <taxon>ecological metagenomes</taxon>
    </lineage>
</organism>
<proteinExistence type="predicted"/>
<accession>A0A382E643</accession>
<name>A0A382E643_9ZZZZ</name>